<feature type="transmembrane region" description="Helical" evidence="1">
    <location>
        <begin position="89"/>
        <end position="113"/>
    </location>
</feature>
<accession>A0A1L8H3A2</accession>
<evidence type="ECO:0000313" key="5">
    <source>
        <dbReference type="RefSeq" id="XP_041443272.1"/>
    </source>
</evidence>
<dbReference type="RefSeq" id="XP_041443272.1">
    <property type="nucleotide sequence ID" value="XM_041587338.1"/>
</dbReference>
<feature type="transmembrane region" description="Helical" evidence="1">
    <location>
        <begin position="24"/>
        <end position="46"/>
    </location>
</feature>
<dbReference type="RefSeq" id="XP_018109242.1">
    <property type="nucleotide sequence ID" value="XM_018253753.2"/>
</dbReference>
<dbReference type="PaxDb" id="8355-A0A1L8H3A2"/>
<proteinExistence type="predicted"/>
<organism evidence="2 5">
    <name type="scientific">Xenopus laevis</name>
    <name type="common">African clawed frog</name>
    <dbReference type="NCBI Taxonomy" id="8355"/>
    <lineage>
        <taxon>Eukaryota</taxon>
        <taxon>Metazoa</taxon>
        <taxon>Chordata</taxon>
        <taxon>Craniata</taxon>
        <taxon>Vertebrata</taxon>
        <taxon>Euteleostomi</taxon>
        <taxon>Amphibia</taxon>
        <taxon>Batrachia</taxon>
        <taxon>Anura</taxon>
        <taxon>Pipoidea</taxon>
        <taxon>Pipidae</taxon>
        <taxon>Xenopodinae</taxon>
        <taxon>Xenopus</taxon>
        <taxon>Xenopus</taxon>
    </lineage>
</organism>
<feature type="transmembrane region" description="Helical" evidence="1">
    <location>
        <begin position="133"/>
        <end position="166"/>
    </location>
</feature>
<dbReference type="RefSeq" id="XP_018109243.1">
    <property type="nucleotide sequence ID" value="XM_018253754.2"/>
</dbReference>
<protein>
    <submittedName>
        <fullName evidence="3 4">Transmembrane protein 272</fullName>
    </submittedName>
</protein>
<gene>
    <name evidence="3 4 5" type="primary">LOC108711746</name>
</gene>
<evidence type="ECO:0000313" key="2">
    <source>
        <dbReference type="Proteomes" id="UP000186698"/>
    </source>
</evidence>
<keyword evidence="1" id="KW-1133">Transmembrane helix</keyword>
<reference evidence="3 4" key="1">
    <citation type="submission" date="2025-04" db="UniProtKB">
        <authorList>
            <consortium name="RefSeq"/>
        </authorList>
    </citation>
    <scope>IDENTIFICATION</scope>
    <source>
        <strain evidence="3 4">J_2021</strain>
        <tissue evidence="3 4">Erythrocytes</tissue>
    </source>
</reference>
<evidence type="ECO:0000313" key="4">
    <source>
        <dbReference type="RefSeq" id="XP_018109243.1"/>
    </source>
</evidence>
<feature type="transmembrane region" description="Helical" evidence="1">
    <location>
        <begin position="58"/>
        <end position="77"/>
    </location>
</feature>
<keyword evidence="1 3" id="KW-0812">Transmembrane</keyword>
<dbReference type="OMA" id="VCWFITG"/>
<evidence type="ECO:0000313" key="3">
    <source>
        <dbReference type="RefSeq" id="XP_018109242.1"/>
    </source>
</evidence>
<dbReference type="AlphaFoldDB" id="A0A1L8H3A2"/>
<sequence length="172" mass="18816">MGEADNSRVPLLGAMQDQFVPQPLAIGGKVILTAIHIANIAIGAVYINDCPGQYLIPYYLIITGAVSLLLLFLTCLPCGDGREPPRTSWAVLCSQGVLMLFLFCFFIAGNVWVYSLYPDSTKQCNRILYLYAFWIITLVYIFIGVAVILYMCVLGCLAVAAAYFAARAQVDA</sequence>
<name>A0A1L8H3A2_XENLA</name>
<dbReference type="OrthoDB" id="6157510at2759"/>
<dbReference type="PANTHER" id="PTHR33444">
    <property type="entry name" value="SI:DKEY-19B23.12-RELATED"/>
    <property type="match status" value="1"/>
</dbReference>
<dbReference type="InterPro" id="IPR040350">
    <property type="entry name" value="TMEM272"/>
</dbReference>
<keyword evidence="2" id="KW-1185">Reference proteome</keyword>
<dbReference type="KEGG" id="xla:108711746"/>
<dbReference type="PANTHER" id="PTHR33444:SF10">
    <property type="entry name" value="NOVEL PROTEIN"/>
    <property type="match status" value="1"/>
</dbReference>
<dbReference type="Bgee" id="108711746">
    <property type="expression patterns" value="Expressed in testis and 18 other cell types or tissues"/>
</dbReference>
<evidence type="ECO:0000256" key="1">
    <source>
        <dbReference type="SAM" id="Phobius"/>
    </source>
</evidence>
<dbReference type="Proteomes" id="UP000186698">
    <property type="component" value="Chromosome 3L"/>
</dbReference>
<dbReference type="GeneID" id="108711746"/>
<keyword evidence="1" id="KW-0472">Membrane</keyword>